<reference evidence="2 3" key="1">
    <citation type="submission" date="2016-10" db="EMBL/GenBank/DDBJ databases">
        <authorList>
            <person name="de Groot N.N."/>
        </authorList>
    </citation>
    <scope>NUCLEOTIDE SEQUENCE [LARGE SCALE GENOMIC DNA]</scope>
    <source>
        <strain evidence="2 3">DSM 9179</strain>
    </source>
</reference>
<accession>A0A1I0MGC8</accession>
<dbReference type="AlphaFoldDB" id="A0A1I0MGC8"/>
<evidence type="ECO:0000313" key="2">
    <source>
        <dbReference type="EMBL" id="SEV87024.1"/>
    </source>
</evidence>
<dbReference type="RefSeq" id="WP_092450146.1">
    <property type="nucleotide sequence ID" value="NZ_FOJI01000001.1"/>
</dbReference>
<sequence length="148" mass="17340">MHSVRKISEDIYWVGGNNRNLNLIENLFPIKRGISYNSYLILDDKTALIDTINFSMSTQFIENIQHVLGERTLDYLFLNHMEPDYLDNIIKLIQHYPEMKIVGNEKTFQMISQFYDIDIENKRCIVGENDAVLLGKHVIEFCMAPMVH</sequence>
<feature type="domain" description="ODP" evidence="1">
    <location>
        <begin position="34"/>
        <end position="148"/>
    </location>
</feature>
<dbReference type="PANTHER" id="PTHR43717:SF1">
    <property type="entry name" value="ANAEROBIC NITRIC OXIDE REDUCTASE FLAVORUBREDOXIN"/>
    <property type="match status" value="1"/>
</dbReference>
<organism evidence="2 3">
    <name type="scientific">[Clostridium] fimetarium</name>
    <dbReference type="NCBI Taxonomy" id="99656"/>
    <lineage>
        <taxon>Bacteria</taxon>
        <taxon>Bacillati</taxon>
        <taxon>Bacillota</taxon>
        <taxon>Clostridia</taxon>
        <taxon>Lachnospirales</taxon>
        <taxon>Lachnospiraceae</taxon>
    </lineage>
</organism>
<gene>
    <name evidence="2" type="ORF">SAMN05421659_101475</name>
</gene>
<name>A0A1I0MGC8_9FIRM</name>
<keyword evidence="3" id="KW-1185">Reference proteome</keyword>
<dbReference type="SUPFAM" id="SSF56281">
    <property type="entry name" value="Metallo-hydrolase/oxidoreductase"/>
    <property type="match status" value="1"/>
</dbReference>
<dbReference type="InterPro" id="IPR045761">
    <property type="entry name" value="ODP_dom"/>
</dbReference>
<protein>
    <recommendedName>
        <fullName evidence="1">ODP domain-containing protein</fullName>
    </recommendedName>
</protein>
<dbReference type="Pfam" id="PF19583">
    <property type="entry name" value="ODP"/>
    <property type="match status" value="1"/>
</dbReference>
<evidence type="ECO:0000259" key="1">
    <source>
        <dbReference type="Pfam" id="PF19583"/>
    </source>
</evidence>
<proteinExistence type="predicted"/>
<dbReference type="Gene3D" id="3.60.15.10">
    <property type="entry name" value="Ribonuclease Z/Hydroxyacylglutathione hydrolase-like"/>
    <property type="match status" value="1"/>
</dbReference>
<evidence type="ECO:0000313" key="3">
    <source>
        <dbReference type="Proteomes" id="UP000199701"/>
    </source>
</evidence>
<dbReference type="EMBL" id="FOJI01000001">
    <property type="protein sequence ID" value="SEV87024.1"/>
    <property type="molecule type" value="Genomic_DNA"/>
</dbReference>
<dbReference type="STRING" id="99656.SAMN05421659_101475"/>
<dbReference type="InterPro" id="IPR036866">
    <property type="entry name" value="RibonucZ/Hydroxyglut_hydro"/>
</dbReference>
<dbReference type="OrthoDB" id="9807946at2"/>
<dbReference type="Proteomes" id="UP000199701">
    <property type="component" value="Unassembled WGS sequence"/>
</dbReference>
<dbReference type="PANTHER" id="PTHR43717">
    <property type="entry name" value="ANAEROBIC NITRIC OXIDE REDUCTASE FLAVORUBREDOXIN"/>
    <property type="match status" value="1"/>
</dbReference>